<evidence type="ECO:0000313" key="5">
    <source>
        <dbReference type="EMBL" id="HCW93824.1"/>
    </source>
</evidence>
<evidence type="ECO:0000256" key="1">
    <source>
        <dbReference type="ARBA" id="ARBA00022729"/>
    </source>
</evidence>
<feature type="binding site" evidence="2">
    <location>
        <position position="151"/>
    </location>
    <ligand>
        <name>substrate</name>
    </ligand>
</feature>
<dbReference type="GO" id="GO:0046872">
    <property type="term" value="F:metal ion binding"/>
    <property type="evidence" value="ECO:0007669"/>
    <property type="project" value="UniProtKB-KW"/>
</dbReference>
<dbReference type="InterPro" id="IPR026289">
    <property type="entry name" value="SBP_TakP-like"/>
</dbReference>
<evidence type="ECO:0000256" key="4">
    <source>
        <dbReference type="SAM" id="SignalP"/>
    </source>
</evidence>
<sequence>MFKKLLLVLTMVMMIFALTVSAAEKKTYNWKLVETYPTGIPWHDTALHFADTVEKITEGQIKIKVYPAGAIVPAFQVFDAVRNRVAEMGFAWPGYWKGKDQAFVAFASVPFGMNNLEFSTWMIAGEGMKLAKELYGKYGLVPLLGGNSGQEMGFFTAKPLQEVGDLKGKKVRTVGWGADILKDMGVSVTPLPGGEIYLAFERGVLDSAEFSTPFVTYPMGFQDIAKNVMVPGWHQTFVQNMFTVNKKVWDDLPENLQQALKIASLETQMWDIARSEKGNAESILKYKKEGVKFNKLSDESLNKLRKTTKEYLAGLRKKSDFLDKVLDSQEEFIKLYANWKELKSGVSAYPYEDYMAGQHYE</sequence>
<dbReference type="InterPro" id="IPR018389">
    <property type="entry name" value="DctP_fam"/>
</dbReference>
<dbReference type="OMA" id="HAVPAYW"/>
<dbReference type="RefSeq" id="WP_013885922.1">
    <property type="nucleotide sequence ID" value="NZ_JAAZVV010000002.1"/>
</dbReference>
<gene>
    <name evidence="5" type="ORF">DHM44_09100</name>
</gene>
<organism evidence="5 6">
    <name type="scientific">Flexistipes sinusarabici</name>
    <dbReference type="NCBI Taxonomy" id="2352"/>
    <lineage>
        <taxon>Bacteria</taxon>
        <taxon>Pseudomonadati</taxon>
        <taxon>Deferribacterota</taxon>
        <taxon>Deferribacteres</taxon>
        <taxon>Deferribacterales</taxon>
        <taxon>Flexistipitaceae</taxon>
        <taxon>Flexistipes</taxon>
    </lineage>
</organism>
<dbReference type="GO" id="GO:0055085">
    <property type="term" value="P:transmembrane transport"/>
    <property type="evidence" value="ECO:0007669"/>
    <property type="project" value="InterPro"/>
</dbReference>
<dbReference type="Gene3D" id="3.40.190.10">
    <property type="entry name" value="Periplasmic binding protein-like II"/>
    <property type="match status" value="1"/>
</dbReference>
<feature type="binding site" evidence="3">
    <location>
        <position position="209"/>
    </location>
    <ligand>
        <name>substrate</name>
    </ligand>
</feature>
<feature type="binding site" evidence="3">
    <location>
        <position position="210"/>
    </location>
    <ligand>
        <name>Na(+)</name>
        <dbReference type="ChEBI" id="CHEBI:29101"/>
    </ligand>
</feature>
<name>A0A3D5QDS7_FLESI</name>
<keyword evidence="3" id="KW-0479">Metal-binding</keyword>
<evidence type="ECO:0000313" key="6">
    <source>
        <dbReference type="Proteomes" id="UP000262325"/>
    </source>
</evidence>
<dbReference type="PANTHER" id="PTHR33376:SF5">
    <property type="entry name" value="EXTRACYTOPLASMIC SOLUTE RECEPTOR PROTEIN"/>
    <property type="match status" value="1"/>
</dbReference>
<dbReference type="GO" id="GO:0031317">
    <property type="term" value="C:tripartite ATP-independent periplasmic transporter complex"/>
    <property type="evidence" value="ECO:0007669"/>
    <property type="project" value="InterPro"/>
</dbReference>
<dbReference type="EMBL" id="DPPF01000189">
    <property type="protein sequence ID" value="HCW93824.1"/>
    <property type="molecule type" value="Genomic_DNA"/>
</dbReference>
<reference evidence="5 6" key="1">
    <citation type="journal article" date="2018" name="Nat. Biotechnol.">
        <title>A standardized bacterial taxonomy based on genome phylogeny substantially revises the tree of life.</title>
        <authorList>
            <person name="Parks D.H."/>
            <person name="Chuvochina M."/>
            <person name="Waite D.W."/>
            <person name="Rinke C."/>
            <person name="Skarshewski A."/>
            <person name="Chaumeil P.A."/>
            <person name="Hugenholtz P."/>
        </authorList>
    </citation>
    <scope>NUCLEOTIDE SEQUENCE [LARGE SCALE GENOMIC DNA]</scope>
    <source>
        <strain evidence="5">UBA8672</strain>
    </source>
</reference>
<dbReference type="Gene3D" id="3.40.190.170">
    <property type="entry name" value="Bacterial extracellular solute-binding protein, family 7"/>
    <property type="match status" value="1"/>
</dbReference>
<dbReference type="PANTHER" id="PTHR33376">
    <property type="match status" value="1"/>
</dbReference>
<dbReference type="NCBIfam" id="NF037995">
    <property type="entry name" value="TRAP_S1"/>
    <property type="match status" value="1"/>
</dbReference>
<comment type="caution">
    <text evidence="5">The sequence shown here is derived from an EMBL/GenBank/DDBJ whole genome shotgun (WGS) entry which is preliminary data.</text>
</comment>
<feature type="signal peptide" evidence="4">
    <location>
        <begin position="1"/>
        <end position="22"/>
    </location>
</feature>
<feature type="binding site" evidence="2">
    <location>
        <position position="172"/>
    </location>
    <ligand>
        <name>substrate</name>
    </ligand>
</feature>
<dbReference type="Pfam" id="PF03480">
    <property type="entry name" value="DctP"/>
    <property type="match status" value="1"/>
</dbReference>
<dbReference type="AlphaFoldDB" id="A0A3D5QDS7"/>
<dbReference type="Proteomes" id="UP000262325">
    <property type="component" value="Unassembled WGS sequence"/>
</dbReference>
<accession>A0A3D5QDS7</accession>
<evidence type="ECO:0000256" key="2">
    <source>
        <dbReference type="PIRSR" id="PIRSR039026-1"/>
    </source>
</evidence>
<dbReference type="PIRSF" id="PIRSF039026">
    <property type="entry name" value="SiaP"/>
    <property type="match status" value="1"/>
</dbReference>
<protein>
    <submittedName>
        <fullName evidence="5">ABC transporter substrate-binding protein</fullName>
    </submittedName>
</protein>
<feature type="binding site" evidence="3">
    <location>
        <position position="235"/>
    </location>
    <ligand>
        <name>substrate</name>
    </ligand>
</feature>
<evidence type="ECO:0000256" key="3">
    <source>
        <dbReference type="PIRSR" id="PIRSR039026-2"/>
    </source>
</evidence>
<feature type="chain" id="PRO_5017711285" evidence="4">
    <location>
        <begin position="23"/>
        <end position="361"/>
    </location>
</feature>
<proteinExistence type="predicted"/>
<keyword evidence="1 4" id="KW-0732">Signal</keyword>
<dbReference type="InterPro" id="IPR038404">
    <property type="entry name" value="TRAP_DctP_sf"/>
</dbReference>